<dbReference type="RefSeq" id="WP_153119154.1">
    <property type="nucleotide sequence ID" value="NZ_VZCC01000073.1"/>
</dbReference>
<accession>A0AA90UZ40</accession>
<protein>
    <submittedName>
        <fullName evidence="1">Uncharacterized protein</fullName>
    </submittedName>
</protein>
<sequence>MEETKQVATSNAPELNNAIKSVASNELINKEADMTQQDINKYGNTSVTTEEVNEGNKEKEQSLSTTVTATIDGKQETITVAFTKYSMSQPKDKIIRLGDKERRMEVIFHFAKPEIFWKEGIELIDRNENIIAKNTENVLVLCDTADTYWRVFSDETLKNVEVHDFNTVQEYAQAIGNTMLASRAMNNVEKVGYAALATGDKACLQVNNFAKKNQLTLNTAKLYLDLKLRNLTLLSMTTGNKTEDLTCGRTVEEAQSLFYSIANQSKKEAKKRYFIHAVNAILASNDSPTLDDIIQAINKFTQEAIEKIESAGSDYKEFKITELLTESRLSNKSQSTQVAT</sequence>
<gene>
    <name evidence="1" type="ORF">F7D74_10430</name>
</gene>
<dbReference type="Proteomes" id="UP000421408">
    <property type="component" value="Unassembled WGS sequence"/>
</dbReference>
<comment type="caution">
    <text evidence="1">The sequence shown here is derived from an EMBL/GenBank/DDBJ whole genome shotgun (WGS) entry which is preliminary data.</text>
</comment>
<evidence type="ECO:0000313" key="2">
    <source>
        <dbReference type="Proteomes" id="UP000421408"/>
    </source>
</evidence>
<reference evidence="2" key="1">
    <citation type="submission" date="2019-09" db="EMBL/GenBank/DDBJ databases">
        <title>Distinct polysaccharide growth profiles of human intestinal Prevotella copri isolates.</title>
        <authorList>
            <person name="Fehlner-Peach H."/>
            <person name="Magnabosco C."/>
            <person name="Raghavan V."/>
            <person name="Scher J.U."/>
            <person name="Tett A."/>
            <person name="Cox L.M."/>
            <person name="Gottsegen C."/>
            <person name="Watters A."/>
            <person name="Wiltshire- Gordon J.D."/>
            <person name="Segata N."/>
            <person name="Bonneau R."/>
            <person name="Littman D.R."/>
        </authorList>
    </citation>
    <scope>NUCLEOTIDE SEQUENCE [LARGE SCALE GENOMIC DNA]</scope>
    <source>
        <strain evidence="2">iAA108</strain>
    </source>
</reference>
<dbReference type="AlphaFoldDB" id="A0AA90UZ40"/>
<evidence type="ECO:0000313" key="1">
    <source>
        <dbReference type="EMBL" id="MQN84379.1"/>
    </source>
</evidence>
<dbReference type="EMBL" id="VZCC01000073">
    <property type="protein sequence ID" value="MQN84379.1"/>
    <property type="molecule type" value="Genomic_DNA"/>
</dbReference>
<name>A0AA90UZ40_9BACT</name>
<organism evidence="1 2">
    <name type="scientific">Segatella copri</name>
    <dbReference type="NCBI Taxonomy" id="165179"/>
    <lineage>
        <taxon>Bacteria</taxon>
        <taxon>Pseudomonadati</taxon>
        <taxon>Bacteroidota</taxon>
        <taxon>Bacteroidia</taxon>
        <taxon>Bacteroidales</taxon>
        <taxon>Prevotellaceae</taxon>
        <taxon>Segatella</taxon>
    </lineage>
</organism>
<proteinExistence type="predicted"/>